<dbReference type="CDD" id="cd04678">
    <property type="entry name" value="NUDIX_MTH2_Nudt15"/>
    <property type="match status" value="1"/>
</dbReference>
<dbReference type="GO" id="GO:0004719">
    <property type="term" value="F:protein-L-isoaspartate (D-aspartate) O-methyltransferase activity"/>
    <property type="evidence" value="ECO:0007669"/>
    <property type="project" value="UniProtKB-EC"/>
</dbReference>
<dbReference type="Pfam" id="PF00293">
    <property type="entry name" value="NUDIX"/>
    <property type="match status" value="1"/>
</dbReference>
<evidence type="ECO:0000256" key="5">
    <source>
        <dbReference type="ARBA" id="ARBA00022490"/>
    </source>
</evidence>
<dbReference type="InterPro" id="IPR013217">
    <property type="entry name" value="Methyltransf_12"/>
</dbReference>
<reference evidence="15" key="1">
    <citation type="journal article" date="2014" name="Int. J. Syst. Evol. Microbiol.">
        <title>Complete genome sequence of Corynebacterium casei LMG S-19264T (=DSM 44701T), isolated from a smear-ripened cheese.</title>
        <authorList>
            <consortium name="US DOE Joint Genome Institute (JGI-PGF)"/>
            <person name="Walter F."/>
            <person name="Albersmeier A."/>
            <person name="Kalinowski J."/>
            <person name="Ruckert C."/>
        </authorList>
    </citation>
    <scope>NUCLEOTIDE SEQUENCE</scope>
    <source>
        <strain evidence="15">JCM 4714</strain>
    </source>
</reference>
<evidence type="ECO:0000256" key="7">
    <source>
        <dbReference type="ARBA" id="ARBA00022679"/>
    </source>
</evidence>
<evidence type="ECO:0000256" key="13">
    <source>
        <dbReference type="SAM" id="MobiDB-lite"/>
    </source>
</evidence>
<gene>
    <name evidence="15" type="ORF">GCM10010339_66180</name>
</gene>
<keyword evidence="16" id="KW-1185">Reference proteome</keyword>
<evidence type="ECO:0000259" key="14">
    <source>
        <dbReference type="PROSITE" id="PS51462"/>
    </source>
</evidence>
<keyword evidence="5" id="KW-0963">Cytoplasm</keyword>
<dbReference type="Pfam" id="PF01135">
    <property type="entry name" value="PCMT"/>
    <property type="match status" value="1"/>
</dbReference>
<dbReference type="InterPro" id="IPR015797">
    <property type="entry name" value="NUDIX_hydrolase-like_dom_sf"/>
</dbReference>
<dbReference type="PROSITE" id="PS51462">
    <property type="entry name" value="NUDIX"/>
    <property type="match status" value="1"/>
</dbReference>
<sequence length="789" mass="84817">MGYVVRDQWQQHYADGKGFRQLGERERALLAEHVPVPEGGGRALEVGCGTGSLAAYLVSLGYMVDAVDFAGSALDRARDEHVGTEGVRWLCLDIECDDPADLHEDGYDLITLRLMYPFLRDRSRVLHGLGERLRPGGALVVITPVVEHTPAERRDIALDEDEIRLLSEGWKRVERLDADQLAVLVLRDPRPTDTTAVEKRPTTGHALTGALAVVTDEAGRVLLGHSRRGMWELPGGKNSGSESFEAAAARELSEETGLTASAAHMVTMLVDDSHGVPRLTAVVRVIAWSGTVTNLEDHLFDRWEWHDLHALACVGPVFTPAAQALNAIWPGVIPRLPPVHANPLAVDQPPVPGEPAEAVRLRARMADTVIAGGWAPSPPVRSALRTVPRHRFLPEARLRTAYDDNRAVVTAKDSTGAAVSSVSAAWLQADMIEQLRLEPGMVVLEVGSGGYNAELIADVVGERGRVVTVDVDPYVVHRTRRLCAEAGSGRVTAVLGDGGLGAPAHVPPGGFDGVVITHNAADIAPAWRDQLKEGGRLVVPLEAGGYTRSITLVRQGDVLHAEHWTYCGFVRDRGAAARTAPTASLADGAVTVRWEDGGPGNTCGLEEALRGPRHELATGVIVPGEYSFETLQLYAATTLQGFCRLTTPEESELVTQRDAAAIVADGALAYLTYTQIHHAPEPTDCRYEFCIHAYGTAGSDLAERFATCVRDWDRHVRDNGYPRLTIHPADTPDRDLPSGHVLDKVASRLVFRWPGGQTHGAEAAGSTGRRPPSAGHSFSCDVSAAGPAG</sequence>
<keyword evidence="7" id="KW-0808">Transferase</keyword>
<evidence type="ECO:0000256" key="9">
    <source>
        <dbReference type="ARBA" id="ARBA00022801"/>
    </source>
</evidence>
<dbReference type="InterPro" id="IPR027573">
    <property type="entry name" value="Methyltran_FxLD"/>
</dbReference>
<dbReference type="InterPro" id="IPR029063">
    <property type="entry name" value="SAM-dependent_MTases_sf"/>
</dbReference>
<dbReference type="RefSeq" id="WP_189957295.1">
    <property type="nucleotide sequence ID" value="NZ_BMVG01000023.1"/>
</dbReference>
<evidence type="ECO:0000313" key="16">
    <source>
        <dbReference type="Proteomes" id="UP000655443"/>
    </source>
</evidence>
<evidence type="ECO:0000256" key="11">
    <source>
        <dbReference type="ARBA" id="ARBA00031323"/>
    </source>
</evidence>
<evidence type="ECO:0000256" key="12">
    <source>
        <dbReference type="ARBA" id="ARBA00031350"/>
    </source>
</evidence>
<keyword evidence="9" id="KW-0378">Hydrolase</keyword>
<evidence type="ECO:0000313" key="15">
    <source>
        <dbReference type="EMBL" id="GHE10350.1"/>
    </source>
</evidence>
<dbReference type="SUPFAM" id="SSF55811">
    <property type="entry name" value="Nudix"/>
    <property type="match status" value="1"/>
</dbReference>
<dbReference type="EMBL" id="BMVG01000023">
    <property type="protein sequence ID" value="GHE10350.1"/>
    <property type="molecule type" value="Genomic_DNA"/>
</dbReference>
<protein>
    <recommendedName>
        <fullName evidence="4">Protein-L-isoaspartate O-methyltransferase</fullName>
        <ecNumber evidence="3">2.1.1.77</ecNumber>
    </recommendedName>
    <alternativeName>
        <fullName evidence="12">L-isoaspartyl protein carboxyl methyltransferase</fullName>
    </alternativeName>
    <alternativeName>
        <fullName evidence="10">Protein L-isoaspartyl methyltransferase</fullName>
    </alternativeName>
    <alternativeName>
        <fullName evidence="11">Protein-beta-aspartate methyltransferase</fullName>
    </alternativeName>
</protein>
<dbReference type="GO" id="GO:0016787">
    <property type="term" value="F:hydrolase activity"/>
    <property type="evidence" value="ECO:0007669"/>
    <property type="project" value="UniProtKB-KW"/>
</dbReference>
<feature type="region of interest" description="Disordered" evidence="13">
    <location>
        <begin position="756"/>
        <end position="789"/>
    </location>
</feature>
<feature type="domain" description="Nudix hydrolase" evidence="14">
    <location>
        <begin position="203"/>
        <end position="329"/>
    </location>
</feature>
<dbReference type="PANTHER" id="PTHR11579:SF0">
    <property type="entry name" value="PROTEIN-L-ISOASPARTATE(D-ASPARTATE) O-METHYLTRANSFERASE"/>
    <property type="match status" value="1"/>
</dbReference>
<evidence type="ECO:0000256" key="8">
    <source>
        <dbReference type="ARBA" id="ARBA00022691"/>
    </source>
</evidence>
<dbReference type="Gene3D" id="3.40.50.150">
    <property type="entry name" value="Vaccinia Virus protein VP39"/>
    <property type="match status" value="2"/>
</dbReference>
<reference evidence="15" key="2">
    <citation type="submission" date="2020-09" db="EMBL/GenBank/DDBJ databases">
        <authorList>
            <person name="Sun Q."/>
            <person name="Ohkuma M."/>
        </authorList>
    </citation>
    <scope>NUCLEOTIDE SEQUENCE</scope>
    <source>
        <strain evidence="15">JCM 4714</strain>
    </source>
</reference>
<comment type="similarity">
    <text evidence="2">Belongs to the methyltransferase superfamily. L-isoaspartyl/D-aspartyl protein methyltransferase family.</text>
</comment>
<evidence type="ECO:0000256" key="1">
    <source>
        <dbReference type="ARBA" id="ARBA00004496"/>
    </source>
</evidence>
<dbReference type="PROSITE" id="PS00893">
    <property type="entry name" value="NUDIX_BOX"/>
    <property type="match status" value="1"/>
</dbReference>
<accession>A0A918YP36</accession>
<evidence type="ECO:0000256" key="10">
    <source>
        <dbReference type="ARBA" id="ARBA00030757"/>
    </source>
</evidence>
<dbReference type="InterPro" id="IPR000086">
    <property type="entry name" value="NUDIX_hydrolase_dom"/>
</dbReference>
<keyword evidence="6" id="KW-0489">Methyltransferase</keyword>
<dbReference type="PANTHER" id="PTHR11579">
    <property type="entry name" value="PROTEIN-L-ISOASPARTATE O-METHYLTRANSFERASE"/>
    <property type="match status" value="1"/>
</dbReference>
<comment type="subcellular location">
    <subcellularLocation>
        <location evidence="1">Cytoplasm</location>
    </subcellularLocation>
</comment>
<dbReference type="GO" id="GO:0005737">
    <property type="term" value="C:cytoplasm"/>
    <property type="evidence" value="ECO:0007669"/>
    <property type="project" value="UniProtKB-SubCell"/>
</dbReference>
<dbReference type="NCBIfam" id="TIGR04364">
    <property type="entry name" value="methyltran_FxLD"/>
    <property type="match status" value="1"/>
</dbReference>
<dbReference type="SUPFAM" id="SSF53335">
    <property type="entry name" value="S-adenosyl-L-methionine-dependent methyltransferases"/>
    <property type="match status" value="2"/>
</dbReference>
<evidence type="ECO:0000256" key="6">
    <source>
        <dbReference type="ARBA" id="ARBA00022603"/>
    </source>
</evidence>
<dbReference type="Pfam" id="PF08242">
    <property type="entry name" value="Methyltransf_12"/>
    <property type="match status" value="1"/>
</dbReference>
<keyword evidence="8" id="KW-0949">S-adenosyl-L-methionine</keyword>
<dbReference type="InterPro" id="IPR000682">
    <property type="entry name" value="PCMT"/>
</dbReference>
<dbReference type="AlphaFoldDB" id="A0A918YP36"/>
<dbReference type="GO" id="GO:0032259">
    <property type="term" value="P:methylation"/>
    <property type="evidence" value="ECO:0007669"/>
    <property type="project" value="UniProtKB-KW"/>
</dbReference>
<name>A0A918YP36_9ACTN</name>
<dbReference type="InterPro" id="IPR020084">
    <property type="entry name" value="NUDIX_hydrolase_CS"/>
</dbReference>
<comment type="caution">
    <text evidence="15">The sequence shown here is derived from an EMBL/GenBank/DDBJ whole genome shotgun (WGS) entry which is preliminary data.</text>
</comment>
<evidence type="ECO:0000256" key="2">
    <source>
        <dbReference type="ARBA" id="ARBA00005369"/>
    </source>
</evidence>
<dbReference type="CDD" id="cd02440">
    <property type="entry name" value="AdoMet_MTases"/>
    <property type="match status" value="2"/>
</dbReference>
<dbReference type="Gene3D" id="3.90.79.10">
    <property type="entry name" value="Nucleoside Triphosphate Pyrophosphohydrolase"/>
    <property type="match status" value="1"/>
</dbReference>
<dbReference type="Proteomes" id="UP000655443">
    <property type="component" value="Unassembled WGS sequence"/>
</dbReference>
<organism evidence="15 16">
    <name type="scientific">Streptomyces alanosinicus</name>
    <dbReference type="NCBI Taxonomy" id="68171"/>
    <lineage>
        <taxon>Bacteria</taxon>
        <taxon>Bacillati</taxon>
        <taxon>Actinomycetota</taxon>
        <taxon>Actinomycetes</taxon>
        <taxon>Kitasatosporales</taxon>
        <taxon>Streptomycetaceae</taxon>
        <taxon>Streptomyces</taxon>
    </lineage>
</organism>
<proteinExistence type="inferred from homology"/>
<dbReference type="EC" id="2.1.1.77" evidence="3"/>
<evidence type="ECO:0000256" key="3">
    <source>
        <dbReference type="ARBA" id="ARBA00011890"/>
    </source>
</evidence>
<evidence type="ECO:0000256" key="4">
    <source>
        <dbReference type="ARBA" id="ARBA00013346"/>
    </source>
</evidence>